<sequence length="235" mass="26580">MPITNPPKELSEAAEASNPQLPITSEQSLSEHFTVGIYSSQNQSLDCQPDQEMEEIAFSVIPPRQKEEYHNIGFLEHFLRSIASFRNSKWFIIVLIICFSFSSSQIFMGFNYLLQCPASPETPIHIIVLGLLGITVIGLRISAMVLRLTSDEQDAHQLTTAAVLSSTALISFLFGEMISFFYMFPDFDSSDKYCNEVFYTYTNCTNFIIIGISFLASLLHFPRCQFGVNEFYAEL</sequence>
<dbReference type="PANTHER" id="PTHR33444:SF7">
    <property type="entry name" value="TRANSMEMBRANE PROTEIN 272"/>
    <property type="match status" value="1"/>
</dbReference>
<feature type="transmembrane region" description="Helical" evidence="2">
    <location>
        <begin position="197"/>
        <end position="219"/>
    </location>
</feature>
<comment type="caution">
    <text evidence="3">The sequence shown here is derived from an EMBL/GenBank/DDBJ whole genome shotgun (WGS) entry which is preliminary data.</text>
</comment>
<accession>A0A8X6TPY8</accession>
<dbReference type="PANTHER" id="PTHR33444">
    <property type="entry name" value="SI:DKEY-19B23.12-RELATED"/>
    <property type="match status" value="1"/>
</dbReference>
<protein>
    <submittedName>
        <fullName evidence="3">Uncharacterized protein</fullName>
    </submittedName>
</protein>
<evidence type="ECO:0000256" key="1">
    <source>
        <dbReference type="SAM" id="MobiDB-lite"/>
    </source>
</evidence>
<feature type="transmembrane region" description="Helical" evidence="2">
    <location>
        <begin position="90"/>
        <end position="114"/>
    </location>
</feature>
<keyword evidence="2" id="KW-0472">Membrane</keyword>
<keyword evidence="4" id="KW-1185">Reference proteome</keyword>
<organism evidence="3 4">
    <name type="scientific">Nephila pilipes</name>
    <name type="common">Giant wood spider</name>
    <name type="synonym">Nephila maculata</name>
    <dbReference type="NCBI Taxonomy" id="299642"/>
    <lineage>
        <taxon>Eukaryota</taxon>
        <taxon>Metazoa</taxon>
        <taxon>Ecdysozoa</taxon>
        <taxon>Arthropoda</taxon>
        <taxon>Chelicerata</taxon>
        <taxon>Arachnida</taxon>
        <taxon>Araneae</taxon>
        <taxon>Araneomorphae</taxon>
        <taxon>Entelegynae</taxon>
        <taxon>Araneoidea</taxon>
        <taxon>Nephilidae</taxon>
        <taxon>Nephila</taxon>
    </lineage>
</organism>
<feature type="region of interest" description="Disordered" evidence="1">
    <location>
        <begin position="1"/>
        <end position="21"/>
    </location>
</feature>
<feature type="transmembrane region" description="Helical" evidence="2">
    <location>
        <begin position="158"/>
        <end position="185"/>
    </location>
</feature>
<dbReference type="EMBL" id="BMAW01108464">
    <property type="protein sequence ID" value="GFT34189.1"/>
    <property type="molecule type" value="Genomic_DNA"/>
</dbReference>
<keyword evidence="2" id="KW-0812">Transmembrane</keyword>
<reference evidence="3" key="1">
    <citation type="submission" date="2020-08" db="EMBL/GenBank/DDBJ databases">
        <title>Multicomponent nature underlies the extraordinary mechanical properties of spider dragline silk.</title>
        <authorList>
            <person name="Kono N."/>
            <person name="Nakamura H."/>
            <person name="Mori M."/>
            <person name="Yoshida Y."/>
            <person name="Ohtoshi R."/>
            <person name="Malay A.D."/>
            <person name="Moran D.A.P."/>
            <person name="Tomita M."/>
            <person name="Numata K."/>
            <person name="Arakawa K."/>
        </authorList>
    </citation>
    <scope>NUCLEOTIDE SEQUENCE</scope>
</reference>
<evidence type="ECO:0000313" key="3">
    <source>
        <dbReference type="EMBL" id="GFT34189.1"/>
    </source>
</evidence>
<keyword evidence="2" id="KW-1133">Transmembrane helix</keyword>
<dbReference type="Proteomes" id="UP000887013">
    <property type="component" value="Unassembled WGS sequence"/>
</dbReference>
<dbReference type="AlphaFoldDB" id="A0A8X6TPY8"/>
<dbReference type="InterPro" id="IPR040350">
    <property type="entry name" value="TMEM272"/>
</dbReference>
<evidence type="ECO:0000313" key="4">
    <source>
        <dbReference type="Proteomes" id="UP000887013"/>
    </source>
</evidence>
<name>A0A8X6TPY8_NEPPI</name>
<gene>
    <name evidence="3" type="ORF">NPIL_151371</name>
</gene>
<feature type="transmembrane region" description="Helical" evidence="2">
    <location>
        <begin position="126"/>
        <end position="146"/>
    </location>
</feature>
<evidence type="ECO:0000256" key="2">
    <source>
        <dbReference type="SAM" id="Phobius"/>
    </source>
</evidence>
<proteinExistence type="predicted"/>
<dbReference type="OrthoDB" id="6437001at2759"/>